<name>A0AA37SW09_9ALTE</name>
<gene>
    <name evidence="2" type="ORF">GCM10007852_03070</name>
</gene>
<dbReference type="GO" id="GO:0004803">
    <property type="term" value="F:transposase activity"/>
    <property type="evidence" value="ECO:0007669"/>
    <property type="project" value="InterPro"/>
</dbReference>
<keyword evidence="3" id="KW-1185">Reference proteome</keyword>
<evidence type="ECO:0000313" key="3">
    <source>
        <dbReference type="Proteomes" id="UP001156601"/>
    </source>
</evidence>
<sequence length="226" mass="25705">MCPARSVTAVDKKHQVIVDAQVFGSGQEQHTLKPILDTIQSRYKRLGISDDILGEQTIVTADTGFASESNMAYLHEPNINAYIPDNQFRSRDPKFNEQKAKYGKRHQDKKVRKKMTIPASEFQFDPVNKTCICPAGEQISFRGIRENTEGIQTAYFEGKLLQCRNCEKKHKCMHNPKSADHRKGAGRQVSFRLATDREPTYTDWMTNSSGMNLNNVSWPRRGESHG</sequence>
<evidence type="ECO:0000313" key="2">
    <source>
        <dbReference type="EMBL" id="GLR69399.1"/>
    </source>
</evidence>
<dbReference type="InterPro" id="IPR002559">
    <property type="entry name" value="Transposase_11"/>
</dbReference>
<proteinExistence type="predicted"/>
<dbReference type="GO" id="GO:0003677">
    <property type="term" value="F:DNA binding"/>
    <property type="evidence" value="ECO:0007669"/>
    <property type="project" value="InterPro"/>
</dbReference>
<dbReference type="Pfam" id="PF01609">
    <property type="entry name" value="DDE_Tnp_1"/>
    <property type="match status" value="1"/>
</dbReference>
<dbReference type="PANTHER" id="PTHR33408:SF2">
    <property type="entry name" value="TRANSPOSASE DDE DOMAIN-CONTAINING PROTEIN"/>
    <property type="match status" value="1"/>
</dbReference>
<comment type="caution">
    <text evidence="2">The sequence shown here is derived from an EMBL/GenBank/DDBJ whole genome shotgun (WGS) entry which is preliminary data.</text>
</comment>
<protein>
    <recommendedName>
        <fullName evidence="1">Transposase IS4-like domain-containing protein</fullName>
    </recommendedName>
</protein>
<reference evidence="2" key="2">
    <citation type="submission" date="2023-01" db="EMBL/GenBank/DDBJ databases">
        <title>Draft genome sequence of Agaribacter marinus strain NBRC 110023.</title>
        <authorList>
            <person name="Sun Q."/>
            <person name="Mori K."/>
        </authorList>
    </citation>
    <scope>NUCLEOTIDE SEQUENCE</scope>
    <source>
        <strain evidence="2">NBRC 110023</strain>
    </source>
</reference>
<accession>A0AA37SW09</accession>
<dbReference type="AlphaFoldDB" id="A0AA37SW09"/>
<feature type="domain" description="Transposase IS4-like" evidence="1">
    <location>
        <begin position="7"/>
        <end position="107"/>
    </location>
</feature>
<dbReference type="EMBL" id="BSOT01000002">
    <property type="protein sequence ID" value="GLR69399.1"/>
    <property type="molecule type" value="Genomic_DNA"/>
</dbReference>
<organism evidence="2 3">
    <name type="scientific">Agaribacter marinus</name>
    <dbReference type="NCBI Taxonomy" id="1431249"/>
    <lineage>
        <taxon>Bacteria</taxon>
        <taxon>Pseudomonadati</taxon>
        <taxon>Pseudomonadota</taxon>
        <taxon>Gammaproteobacteria</taxon>
        <taxon>Alteromonadales</taxon>
        <taxon>Alteromonadaceae</taxon>
        <taxon>Agaribacter</taxon>
    </lineage>
</organism>
<evidence type="ECO:0000259" key="1">
    <source>
        <dbReference type="Pfam" id="PF01609"/>
    </source>
</evidence>
<dbReference type="GO" id="GO:0006313">
    <property type="term" value="P:DNA transposition"/>
    <property type="evidence" value="ECO:0007669"/>
    <property type="project" value="InterPro"/>
</dbReference>
<dbReference type="PANTHER" id="PTHR33408">
    <property type="entry name" value="TRANSPOSASE"/>
    <property type="match status" value="1"/>
</dbReference>
<reference evidence="2" key="1">
    <citation type="journal article" date="2014" name="Int. J. Syst. Evol. Microbiol.">
        <title>Complete genome sequence of Corynebacterium casei LMG S-19264T (=DSM 44701T), isolated from a smear-ripened cheese.</title>
        <authorList>
            <consortium name="US DOE Joint Genome Institute (JGI-PGF)"/>
            <person name="Walter F."/>
            <person name="Albersmeier A."/>
            <person name="Kalinowski J."/>
            <person name="Ruckert C."/>
        </authorList>
    </citation>
    <scope>NUCLEOTIDE SEQUENCE</scope>
    <source>
        <strain evidence="2">NBRC 110023</strain>
    </source>
</reference>
<dbReference type="Proteomes" id="UP001156601">
    <property type="component" value="Unassembled WGS sequence"/>
</dbReference>